<dbReference type="GO" id="GO:0043161">
    <property type="term" value="P:proteasome-mediated ubiquitin-dependent protein catabolic process"/>
    <property type="evidence" value="ECO:0007669"/>
    <property type="project" value="TreeGrafter"/>
</dbReference>
<reference evidence="2" key="1">
    <citation type="submission" date="2018-06" db="EMBL/GenBank/DDBJ databases">
        <authorList>
            <person name="Zhirakovskaya E."/>
        </authorList>
    </citation>
    <scope>NUCLEOTIDE SEQUENCE</scope>
</reference>
<dbReference type="PANTHER" id="PTHR24104">
    <property type="entry name" value="E3 UBIQUITIN-PROTEIN LIGASE NHLRC1-RELATED"/>
    <property type="match status" value="1"/>
</dbReference>
<dbReference type="InterPro" id="IPR001258">
    <property type="entry name" value="NHL_repeat"/>
</dbReference>
<protein>
    <recommendedName>
        <fullName evidence="3">NHL repeat domain protein</fullName>
    </recommendedName>
</protein>
<dbReference type="InterPro" id="IPR011042">
    <property type="entry name" value="6-blade_b-propeller_TolB-like"/>
</dbReference>
<dbReference type="PANTHER" id="PTHR24104:SF25">
    <property type="entry name" value="PROTEIN LIN-41"/>
    <property type="match status" value="1"/>
</dbReference>
<dbReference type="PROSITE" id="PS51125">
    <property type="entry name" value="NHL"/>
    <property type="match status" value="2"/>
</dbReference>
<dbReference type="GO" id="GO:0061630">
    <property type="term" value="F:ubiquitin protein ligase activity"/>
    <property type="evidence" value="ECO:0007669"/>
    <property type="project" value="TreeGrafter"/>
</dbReference>
<name>A0A3B1CRF3_9ZZZZ</name>
<evidence type="ECO:0000313" key="2">
    <source>
        <dbReference type="EMBL" id="VAX27243.1"/>
    </source>
</evidence>
<dbReference type="CDD" id="cd05819">
    <property type="entry name" value="NHL"/>
    <property type="match status" value="1"/>
</dbReference>
<keyword evidence="1" id="KW-0677">Repeat</keyword>
<dbReference type="Pfam" id="PF01436">
    <property type="entry name" value="NHL"/>
    <property type="match status" value="1"/>
</dbReference>
<dbReference type="SUPFAM" id="SSF101898">
    <property type="entry name" value="NHL repeat"/>
    <property type="match status" value="1"/>
</dbReference>
<dbReference type="Gene3D" id="2.120.10.30">
    <property type="entry name" value="TolB, C-terminal domain"/>
    <property type="match status" value="2"/>
</dbReference>
<sequence>MFRILTIVVSFVLPFILVQGKVEAQLQDVPVVHAYSLVEGEEDMLFFPSFVWVDPFSNEVYVIDGKSRIIIYTSDFFPLFTLDKRNGIESPQGLTLDAEGNLYVIQSATKENPRQRISVFNACLKWVRDIYLEGFEGAESFNPYRLAMDKAGNIYVAGAYFPGVLVLNNQGRFLDMVSPEEEGRKVKLNYVTLDKAGRMYLVSEEMGHIYVYDKNRKFLFRFGRKGGSTGKLSRPMAVGVDNRNGTLYVVDYMRHTVSVYDKDGKYMFEFGGLGLSAGWFQYPRDISVDPTGRILIADTFNNRVEVYQPRE</sequence>
<gene>
    <name evidence="2" type="ORF">MNBD_NITROSPIRAE02-913</name>
</gene>
<dbReference type="GO" id="GO:0000209">
    <property type="term" value="P:protein polyubiquitination"/>
    <property type="evidence" value="ECO:0007669"/>
    <property type="project" value="TreeGrafter"/>
</dbReference>
<evidence type="ECO:0000256" key="1">
    <source>
        <dbReference type="ARBA" id="ARBA00022737"/>
    </source>
</evidence>
<organism evidence="2">
    <name type="scientific">hydrothermal vent metagenome</name>
    <dbReference type="NCBI Taxonomy" id="652676"/>
    <lineage>
        <taxon>unclassified sequences</taxon>
        <taxon>metagenomes</taxon>
        <taxon>ecological metagenomes</taxon>
    </lineage>
</organism>
<proteinExistence type="predicted"/>
<evidence type="ECO:0008006" key="3">
    <source>
        <dbReference type="Google" id="ProtNLM"/>
    </source>
</evidence>
<dbReference type="GO" id="GO:0008270">
    <property type="term" value="F:zinc ion binding"/>
    <property type="evidence" value="ECO:0007669"/>
    <property type="project" value="UniProtKB-KW"/>
</dbReference>
<dbReference type="InterPro" id="IPR050952">
    <property type="entry name" value="TRIM-NHL_E3_ligases"/>
</dbReference>
<dbReference type="AlphaFoldDB" id="A0A3B1CRF3"/>
<accession>A0A3B1CRF3</accession>
<dbReference type="EMBL" id="UOGH01000034">
    <property type="protein sequence ID" value="VAX27243.1"/>
    <property type="molecule type" value="Genomic_DNA"/>
</dbReference>